<proteinExistence type="predicted"/>
<dbReference type="PANTHER" id="PTHR39962:SF1">
    <property type="entry name" value="LPXI FAMILY PROTEIN"/>
    <property type="match status" value="1"/>
</dbReference>
<dbReference type="Gene3D" id="3.40.50.20">
    <property type="match status" value="1"/>
</dbReference>
<dbReference type="Proteomes" id="UP000248021">
    <property type="component" value="Unassembled WGS sequence"/>
</dbReference>
<reference evidence="3 4" key="1">
    <citation type="submission" date="2018-05" db="EMBL/GenBank/DDBJ databases">
        <title>Genomic Encyclopedia of Type Strains, Phase IV (KMG-IV): sequencing the most valuable type-strain genomes for metagenomic binning, comparative biology and taxonomic classification.</title>
        <authorList>
            <person name="Goeker M."/>
        </authorList>
    </citation>
    <scope>NUCLEOTIDE SEQUENCE [LARGE SCALE GENOMIC DNA]</scope>
    <source>
        <strain evidence="3 4">DSM 6462</strain>
    </source>
</reference>
<evidence type="ECO:0000259" key="2">
    <source>
        <dbReference type="Pfam" id="PF17930"/>
    </source>
</evidence>
<comment type="caution">
    <text evidence="3">The sequence shown here is derived from an EMBL/GenBank/DDBJ whole genome shotgun (WGS) entry which is preliminary data.</text>
</comment>
<dbReference type="EMBL" id="QJJK01000003">
    <property type="protein sequence ID" value="PXW61779.1"/>
    <property type="molecule type" value="Genomic_DNA"/>
</dbReference>
<protein>
    <recommendedName>
        <fullName evidence="5">UDP-2,3-diacylglucosamine pyrophosphatase LpxI</fullName>
    </recommendedName>
</protein>
<name>A0A2V3UBH3_9HYPH</name>
<organism evidence="3 4">
    <name type="scientific">Chelatococcus asaccharovorans</name>
    <dbReference type="NCBI Taxonomy" id="28210"/>
    <lineage>
        <taxon>Bacteria</taxon>
        <taxon>Pseudomonadati</taxon>
        <taxon>Pseudomonadota</taxon>
        <taxon>Alphaproteobacteria</taxon>
        <taxon>Hyphomicrobiales</taxon>
        <taxon>Chelatococcaceae</taxon>
        <taxon>Chelatococcus</taxon>
    </lineage>
</organism>
<dbReference type="InterPro" id="IPR053174">
    <property type="entry name" value="LpxI"/>
</dbReference>
<dbReference type="AlphaFoldDB" id="A0A2V3UBH3"/>
<dbReference type="InterPro" id="IPR041255">
    <property type="entry name" value="LpxI_N"/>
</dbReference>
<evidence type="ECO:0000313" key="4">
    <source>
        <dbReference type="Proteomes" id="UP000248021"/>
    </source>
</evidence>
<dbReference type="InterPro" id="IPR043167">
    <property type="entry name" value="LpxI_C_sf"/>
</dbReference>
<feature type="domain" description="LpxI C-terminal" evidence="1">
    <location>
        <begin position="149"/>
        <end position="284"/>
    </location>
</feature>
<dbReference type="Pfam" id="PF17930">
    <property type="entry name" value="LpxI_N"/>
    <property type="match status" value="1"/>
</dbReference>
<dbReference type="RefSeq" id="WP_110374071.1">
    <property type="nucleotide sequence ID" value="NZ_JAHBRY010000001.1"/>
</dbReference>
<gene>
    <name evidence="3" type="ORF">C7450_103297</name>
</gene>
<accession>A0A2V3UBH3</accession>
<dbReference type="OrthoDB" id="9789836at2"/>
<feature type="domain" description="LpxI N-terminal" evidence="2">
    <location>
        <begin position="18"/>
        <end position="146"/>
    </location>
</feature>
<dbReference type="Gene3D" id="3.40.140.80">
    <property type="match status" value="1"/>
</dbReference>
<dbReference type="PANTHER" id="PTHR39962">
    <property type="entry name" value="BLL4848 PROTEIN"/>
    <property type="match status" value="1"/>
</dbReference>
<evidence type="ECO:0008006" key="5">
    <source>
        <dbReference type="Google" id="ProtNLM"/>
    </source>
</evidence>
<dbReference type="Pfam" id="PF06230">
    <property type="entry name" value="LpxI_C"/>
    <property type="match status" value="1"/>
</dbReference>
<keyword evidence="4" id="KW-1185">Reference proteome</keyword>
<sequence length="297" mass="31129">MSAAAAPTDDKAAAEAPVVLLAGGSALPELLIAALERRGRAVKILAFRGFAARALARRADLVIDLIDYKRALAALKAWQPSEIVLVGTVTRPKPIAFMGALSAYRNREEIAAILGSGDDGLLGGVVRVLEEEGFTVGGIDRLAPELLAPQGQLGAVAPDSESWSSIARGLAVLDALSPFDVGQAAVICAHWVAAIEGPEGTDAMLRRVQRLRRGPRLRATHGGVLVKTAKREQDLRVDMPTIGPKTVIRAAAAGLQGIAVGAGTTLIVEIERTIHEADRRGLFLFGVDLAGSPPQSR</sequence>
<evidence type="ECO:0000313" key="3">
    <source>
        <dbReference type="EMBL" id="PXW61779.1"/>
    </source>
</evidence>
<dbReference type="InterPro" id="IPR010415">
    <property type="entry name" value="LpxI_C"/>
</dbReference>
<evidence type="ECO:0000259" key="1">
    <source>
        <dbReference type="Pfam" id="PF06230"/>
    </source>
</evidence>